<reference evidence="1" key="1">
    <citation type="journal article" date="2020" name="mSystems">
        <title>Genome- and Community-Level Interaction Insights into Carbon Utilization and Element Cycling Functions of Hydrothermarchaeota in Hydrothermal Sediment.</title>
        <authorList>
            <person name="Zhou Z."/>
            <person name="Liu Y."/>
            <person name="Xu W."/>
            <person name="Pan J."/>
            <person name="Luo Z.H."/>
            <person name="Li M."/>
        </authorList>
    </citation>
    <scope>NUCLEOTIDE SEQUENCE [LARGE SCALE GENOMIC DNA]</scope>
    <source>
        <strain evidence="1">HyVt-102</strain>
    </source>
</reference>
<feature type="non-terminal residue" evidence="1">
    <location>
        <position position="75"/>
    </location>
</feature>
<dbReference type="AlphaFoldDB" id="A0A7C0ZE24"/>
<name>A0A7C0ZE24_UNCW3</name>
<organism evidence="1">
    <name type="scientific">candidate division WOR-3 bacterium</name>
    <dbReference type="NCBI Taxonomy" id="2052148"/>
    <lineage>
        <taxon>Bacteria</taxon>
        <taxon>Bacteria division WOR-3</taxon>
    </lineage>
</organism>
<dbReference type="Proteomes" id="UP000885847">
    <property type="component" value="Unassembled WGS sequence"/>
</dbReference>
<dbReference type="SUPFAM" id="SSF52141">
    <property type="entry name" value="Uracil-DNA glycosylase-like"/>
    <property type="match status" value="1"/>
</dbReference>
<protein>
    <submittedName>
        <fullName evidence="1">Uncharacterized protein</fullName>
    </submittedName>
</protein>
<accession>A0A7C0ZE24</accession>
<dbReference type="EMBL" id="DQWE01000404">
    <property type="protein sequence ID" value="HDI83854.1"/>
    <property type="molecule type" value="Genomic_DNA"/>
</dbReference>
<sequence length="75" mass="8338">MEDLLRLLGDRKNSEGVFNPYVDDRILNNLRIFFEAIREKNSGILFVGEAPGYLGARITGIPFTSGEVISSLSHP</sequence>
<comment type="caution">
    <text evidence="1">The sequence shown here is derived from an EMBL/GenBank/DDBJ whole genome shotgun (WGS) entry which is preliminary data.</text>
</comment>
<proteinExistence type="predicted"/>
<dbReference type="Gene3D" id="3.40.470.10">
    <property type="entry name" value="Uracil-DNA glycosylase-like domain"/>
    <property type="match status" value="1"/>
</dbReference>
<dbReference type="InterPro" id="IPR036895">
    <property type="entry name" value="Uracil-DNA_glycosylase-like_sf"/>
</dbReference>
<gene>
    <name evidence="1" type="ORF">ENF18_08715</name>
</gene>
<evidence type="ECO:0000313" key="1">
    <source>
        <dbReference type="EMBL" id="HDI83854.1"/>
    </source>
</evidence>